<evidence type="ECO:0000259" key="8">
    <source>
        <dbReference type="Pfam" id="PF05209"/>
    </source>
</evidence>
<dbReference type="OrthoDB" id="9794530at2"/>
<evidence type="ECO:0000256" key="3">
    <source>
        <dbReference type="ARBA" id="ARBA00023210"/>
    </source>
</evidence>
<dbReference type="Pfam" id="PF03775">
    <property type="entry name" value="MinC_C"/>
    <property type="match status" value="1"/>
</dbReference>
<comment type="subunit">
    <text evidence="6">Interacts with MinD and FtsZ.</text>
</comment>
<evidence type="ECO:0000256" key="5">
    <source>
        <dbReference type="ARBA" id="ARBA00025606"/>
    </source>
</evidence>
<dbReference type="InterPro" id="IPR013033">
    <property type="entry name" value="MinC"/>
</dbReference>
<feature type="domain" description="Septum formation inhibitor MinC C-terminal" evidence="7">
    <location>
        <begin position="115"/>
        <end position="215"/>
    </location>
</feature>
<dbReference type="GO" id="GO:0000902">
    <property type="term" value="P:cell morphogenesis"/>
    <property type="evidence" value="ECO:0007669"/>
    <property type="project" value="InterPro"/>
</dbReference>
<sequence length="220" mass="23488">MTTTTDLKGSSFTLSVLHLSGNQVEDSITFLNQKVEQAPAFFANAPVVLNVELVSGDIDFHALKTGVLNAGMIPVGIAGCKDRRAQDSAKQAGFALMSASKSPTREPAKMAPVKIIRTPIRSGQQVYAKDGDLVILSHVSAGAEVIADGSIHIHGTLRGRAIAGASGQTQAKIICNDLQAELISIAGNYWLSDKIESGYWQKKIMFGMIDDQLHIDILSI</sequence>
<comment type="function">
    <text evidence="5 6">Cell division inhibitor that blocks the formation of polar Z ring septums. Rapidly oscillates between the poles of the cell to destabilize FtsZ filaments that have formed before they mature into polar Z rings. Prevents FtsZ polymerization.</text>
</comment>
<keyword evidence="10" id="KW-1185">Reference proteome</keyword>
<evidence type="ECO:0000256" key="1">
    <source>
        <dbReference type="ARBA" id="ARBA00006291"/>
    </source>
</evidence>
<accession>A0A2N8ZDS0</accession>
<dbReference type="Gene3D" id="3.30.70.260">
    <property type="match status" value="1"/>
</dbReference>
<name>A0A2N8ZDS0_9VIBR</name>
<gene>
    <name evidence="6 9" type="primary">minC</name>
    <name evidence="9" type="ORF">VTAP4600_A2054</name>
</gene>
<dbReference type="AlphaFoldDB" id="A0A2N8ZDS0"/>
<evidence type="ECO:0000259" key="7">
    <source>
        <dbReference type="Pfam" id="PF03775"/>
    </source>
</evidence>
<proteinExistence type="inferred from homology"/>
<dbReference type="GO" id="GO:1901891">
    <property type="term" value="P:regulation of cell septum assembly"/>
    <property type="evidence" value="ECO:0007669"/>
    <property type="project" value="InterPro"/>
</dbReference>
<dbReference type="Proteomes" id="UP000235828">
    <property type="component" value="Chromosome A"/>
</dbReference>
<dbReference type="KEGG" id="vta:A2054"/>
<dbReference type="InterPro" id="IPR007874">
    <property type="entry name" value="MinC_N"/>
</dbReference>
<evidence type="ECO:0000313" key="10">
    <source>
        <dbReference type="Proteomes" id="UP000235828"/>
    </source>
</evidence>
<protein>
    <recommendedName>
        <fullName evidence="6">Probable septum site-determining protein MinC</fullName>
    </recommendedName>
</protein>
<dbReference type="PANTHER" id="PTHR34108">
    <property type="entry name" value="SEPTUM SITE-DETERMINING PROTEIN MINC"/>
    <property type="match status" value="1"/>
</dbReference>
<keyword evidence="2 6" id="KW-0132">Cell division</keyword>
<comment type="similarity">
    <text evidence="1 6">Belongs to the MinC family.</text>
</comment>
<dbReference type="GO" id="GO:0051302">
    <property type="term" value="P:regulation of cell division"/>
    <property type="evidence" value="ECO:0007669"/>
    <property type="project" value="InterPro"/>
</dbReference>
<organism evidence="9 10">
    <name type="scientific">Vibrio tapetis subsp. tapetis</name>
    <dbReference type="NCBI Taxonomy" id="1671868"/>
    <lineage>
        <taxon>Bacteria</taxon>
        <taxon>Pseudomonadati</taxon>
        <taxon>Pseudomonadota</taxon>
        <taxon>Gammaproteobacteria</taxon>
        <taxon>Vibrionales</taxon>
        <taxon>Vibrionaceae</taxon>
        <taxon>Vibrio</taxon>
    </lineage>
</organism>
<dbReference type="InterPro" id="IPR005526">
    <property type="entry name" value="Septum_form_inhib_MinC_C"/>
</dbReference>
<keyword evidence="4 6" id="KW-0131">Cell cycle</keyword>
<dbReference type="Gene3D" id="2.160.20.70">
    <property type="match status" value="1"/>
</dbReference>
<dbReference type="HAMAP" id="MF_00267">
    <property type="entry name" value="MinC"/>
    <property type="match status" value="1"/>
</dbReference>
<dbReference type="GO" id="GO:0000917">
    <property type="term" value="P:division septum assembly"/>
    <property type="evidence" value="ECO:0007669"/>
    <property type="project" value="UniProtKB-KW"/>
</dbReference>
<evidence type="ECO:0000256" key="2">
    <source>
        <dbReference type="ARBA" id="ARBA00022618"/>
    </source>
</evidence>
<dbReference type="InterPro" id="IPR036145">
    <property type="entry name" value="MinC_C_sf"/>
</dbReference>
<dbReference type="NCBIfam" id="TIGR01222">
    <property type="entry name" value="minC"/>
    <property type="match status" value="1"/>
</dbReference>
<keyword evidence="3 6" id="KW-0717">Septation</keyword>
<dbReference type="Pfam" id="PF05209">
    <property type="entry name" value="MinC_N"/>
    <property type="match status" value="1"/>
</dbReference>
<evidence type="ECO:0000313" key="9">
    <source>
        <dbReference type="EMBL" id="SON50033.1"/>
    </source>
</evidence>
<dbReference type="PANTHER" id="PTHR34108:SF1">
    <property type="entry name" value="SEPTUM SITE-DETERMINING PROTEIN MINC"/>
    <property type="match status" value="1"/>
</dbReference>
<dbReference type="SUPFAM" id="SSF63848">
    <property type="entry name" value="Cell-division inhibitor MinC, C-terminal domain"/>
    <property type="match status" value="1"/>
</dbReference>
<dbReference type="RefSeq" id="WP_102522600.1">
    <property type="nucleotide sequence ID" value="NZ_LT960611.1"/>
</dbReference>
<evidence type="ECO:0000256" key="4">
    <source>
        <dbReference type="ARBA" id="ARBA00023306"/>
    </source>
</evidence>
<evidence type="ECO:0000256" key="6">
    <source>
        <dbReference type="HAMAP-Rule" id="MF_00267"/>
    </source>
</evidence>
<dbReference type="InterPro" id="IPR016098">
    <property type="entry name" value="CAP/MinC_C"/>
</dbReference>
<feature type="domain" description="Septum formation inhibitor MinC N-terminal" evidence="8">
    <location>
        <begin position="6"/>
        <end position="74"/>
    </location>
</feature>
<dbReference type="EMBL" id="LT960611">
    <property type="protein sequence ID" value="SON50033.1"/>
    <property type="molecule type" value="Genomic_DNA"/>
</dbReference>
<reference evidence="9 10" key="1">
    <citation type="submission" date="2017-10" db="EMBL/GenBank/DDBJ databases">
        <authorList>
            <person name="Banno H."/>
            <person name="Chua N.-H."/>
        </authorList>
    </citation>
    <scope>NUCLEOTIDE SEQUENCE [LARGE SCALE GENOMIC DNA]</scope>
    <source>
        <strain evidence="9">Vibrio tapetis CECT4600</strain>
    </source>
</reference>